<gene>
    <name evidence="10" type="ORF">HNR38_002511</name>
</gene>
<dbReference type="GO" id="GO:0015385">
    <property type="term" value="F:sodium:proton antiporter activity"/>
    <property type="evidence" value="ECO:0007669"/>
    <property type="project" value="TreeGrafter"/>
</dbReference>
<dbReference type="PANTHER" id="PTHR34702:SF1">
    <property type="entry name" value="NA(+)_H(+) ANTIPORTER SUBUNIT F"/>
    <property type="match status" value="1"/>
</dbReference>
<comment type="similarity">
    <text evidence="2 8">Belongs to the CPA3 antiporters (TC 2.A.63) subunit F family.</text>
</comment>
<feature type="transmembrane region" description="Helical" evidence="9">
    <location>
        <begin position="6"/>
        <end position="23"/>
    </location>
</feature>
<organism evidence="10 11">
    <name type="scientific">Marinobacter oulmenensis</name>
    <dbReference type="NCBI Taxonomy" id="643747"/>
    <lineage>
        <taxon>Bacteria</taxon>
        <taxon>Pseudomonadati</taxon>
        <taxon>Pseudomonadota</taxon>
        <taxon>Gammaproteobacteria</taxon>
        <taxon>Pseudomonadales</taxon>
        <taxon>Marinobacteraceae</taxon>
        <taxon>Marinobacter</taxon>
    </lineage>
</organism>
<evidence type="ECO:0000256" key="1">
    <source>
        <dbReference type="ARBA" id="ARBA00004651"/>
    </source>
</evidence>
<feature type="transmembrane region" description="Helical" evidence="9">
    <location>
        <begin position="64"/>
        <end position="83"/>
    </location>
</feature>
<dbReference type="AlphaFoldDB" id="A0A840ULQ3"/>
<keyword evidence="8" id="KW-0050">Antiport</keyword>
<keyword evidence="7 8" id="KW-0472">Membrane</keyword>
<keyword evidence="4 8" id="KW-1003">Cell membrane</keyword>
<evidence type="ECO:0000313" key="10">
    <source>
        <dbReference type="EMBL" id="MBB5322016.1"/>
    </source>
</evidence>
<name>A0A840ULQ3_9GAMM</name>
<dbReference type="GO" id="GO:0005886">
    <property type="term" value="C:plasma membrane"/>
    <property type="evidence" value="ECO:0007669"/>
    <property type="project" value="UniProtKB-SubCell"/>
</dbReference>
<dbReference type="RefSeq" id="WP_183704682.1">
    <property type="nucleotide sequence ID" value="NZ_JACHFE010000006.1"/>
</dbReference>
<evidence type="ECO:0000256" key="3">
    <source>
        <dbReference type="ARBA" id="ARBA00022448"/>
    </source>
</evidence>
<evidence type="ECO:0000256" key="8">
    <source>
        <dbReference type="PIRNR" id="PIRNR028784"/>
    </source>
</evidence>
<evidence type="ECO:0000256" key="4">
    <source>
        <dbReference type="ARBA" id="ARBA00022475"/>
    </source>
</evidence>
<keyword evidence="8" id="KW-0406">Ion transport</keyword>
<evidence type="ECO:0000256" key="6">
    <source>
        <dbReference type="ARBA" id="ARBA00022989"/>
    </source>
</evidence>
<evidence type="ECO:0000256" key="7">
    <source>
        <dbReference type="ARBA" id="ARBA00023136"/>
    </source>
</evidence>
<feature type="transmembrane region" description="Helical" evidence="9">
    <location>
        <begin position="35"/>
        <end position="58"/>
    </location>
</feature>
<keyword evidence="5 9" id="KW-0812">Transmembrane</keyword>
<keyword evidence="3 8" id="KW-0813">Transport</keyword>
<sequence length="90" mass="9683">MIITVALYVTIAMVTLAALLNVYRLIKGPDAPDRVLALDTLYINAIALIVLLGITLGTRMYLESALLIAVMGFVGTVAMAKYLKRGSVIE</sequence>
<dbReference type="InterPro" id="IPR007208">
    <property type="entry name" value="MrpF/PhaF-like"/>
</dbReference>
<dbReference type="PIRSF" id="PIRSF028784">
    <property type="entry name" value="MrpF"/>
    <property type="match status" value="1"/>
</dbReference>
<dbReference type="NCBIfam" id="NF004812">
    <property type="entry name" value="PRK06161.1"/>
    <property type="match status" value="1"/>
</dbReference>
<evidence type="ECO:0000256" key="2">
    <source>
        <dbReference type="ARBA" id="ARBA00009212"/>
    </source>
</evidence>
<keyword evidence="11" id="KW-1185">Reference proteome</keyword>
<accession>A0A840ULQ3</accession>
<proteinExistence type="inferred from homology"/>
<evidence type="ECO:0000313" key="11">
    <source>
        <dbReference type="Proteomes" id="UP000591735"/>
    </source>
</evidence>
<dbReference type="PANTHER" id="PTHR34702">
    <property type="entry name" value="NA(+)/H(+) ANTIPORTER SUBUNIT F1"/>
    <property type="match status" value="1"/>
</dbReference>
<evidence type="ECO:0000256" key="5">
    <source>
        <dbReference type="ARBA" id="ARBA00022692"/>
    </source>
</evidence>
<dbReference type="EMBL" id="JACHFE010000006">
    <property type="protein sequence ID" value="MBB5322016.1"/>
    <property type="molecule type" value="Genomic_DNA"/>
</dbReference>
<reference evidence="10 11" key="1">
    <citation type="submission" date="2020-08" db="EMBL/GenBank/DDBJ databases">
        <title>Genomic Encyclopedia of Type Strains, Phase IV (KMG-IV): sequencing the most valuable type-strain genomes for metagenomic binning, comparative biology and taxonomic classification.</title>
        <authorList>
            <person name="Goeker M."/>
        </authorList>
    </citation>
    <scope>NUCLEOTIDE SEQUENCE [LARGE SCALE GENOMIC DNA]</scope>
    <source>
        <strain evidence="10 11">DSM 22359</strain>
    </source>
</reference>
<evidence type="ECO:0000256" key="9">
    <source>
        <dbReference type="SAM" id="Phobius"/>
    </source>
</evidence>
<dbReference type="Pfam" id="PF04066">
    <property type="entry name" value="MrpF_PhaF"/>
    <property type="match status" value="1"/>
</dbReference>
<keyword evidence="6 9" id="KW-1133">Transmembrane helix</keyword>
<comment type="subcellular location">
    <subcellularLocation>
        <location evidence="1 8">Cell membrane</location>
        <topology evidence="1 8">Multi-pass membrane protein</topology>
    </subcellularLocation>
</comment>
<dbReference type="Proteomes" id="UP000591735">
    <property type="component" value="Unassembled WGS sequence"/>
</dbReference>
<comment type="caution">
    <text evidence="10">The sequence shown here is derived from an EMBL/GenBank/DDBJ whole genome shotgun (WGS) entry which is preliminary data.</text>
</comment>
<protein>
    <submittedName>
        <fullName evidence="10">Multicomponent K+:H+ antiporter subunit F</fullName>
    </submittedName>
</protein>